<feature type="compositionally biased region" description="Basic and acidic residues" evidence="1">
    <location>
        <begin position="85"/>
        <end position="97"/>
    </location>
</feature>
<reference evidence="2 3" key="1">
    <citation type="submission" date="2017-11" db="EMBL/GenBank/DDBJ databases">
        <title>De-novo sequencing of pomegranate (Punica granatum L.) genome.</title>
        <authorList>
            <person name="Akparov Z."/>
            <person name="Amiraslanov A."/>
            <person name="Hajiyeva S."/>
            <person name="Abbasov M."/>
            <person name="Kaur K."/>
            <person name="Hamwieh A."/>
            <person name="Solovyev V."/>
            <person name="Salamov A."/>
            <person name="Braich B."/>
            <person name="Kosarev P."/>
            <person name="Mahmoud A."/>
            <person name="Hajiyev E."/>
            <person name="Babayeva S."/>
            <person name="Izzatullayeva V."/>
            <person name="Mammadov A."/>
            <person name="Mammadov A."/>
            <person name="Sharifova S."/>
            <person name="Ojaghi J."/>
            <person name="Eynullazada K."/>
            <person name="Bayramov B."/>
            <person name="Abdulazimova A."/>
            <person name="Shahmuradov I."/>
        </authorList>
    </citation>
    <scope>NUCLEOTIDE SEQUENCE [LARGE SCALE GENOMIC DNA]</scope>
    <source>
        <strain evidence="3">cv. AG2017</strain>
        <tissue evidence="2">Leaf</tissue>
    </source>
</reference>
<proteinExistence type="predicted"/>
<evidence type="ECO:0000313" key="2">
    <source>
        <dbReference type="EMBL" id="PKI49808.1"/>
    </source>
</evidence>
<feature type="region of interest" description="Disordered" evidence="1">
    <location>
        <begin position="85"/>
        <end position="110"/>
    </location>
</feature>
<dbReference type="EMBL" id="PGOL01002196">
    <property type="protein sequence ID" value="PKI49808.1"/>
    <property type="molecule type" value="Genomic_DNA"/>
</dbReference>
<dbReference type="AlphaFoldDB" id="A0A2I0J0N5"/>
<keyword evidence="3" id="KW-1185">Reference proteome</keyword>
<protein>
    <submittedName>
        <fullName evidence="2">Uncharacterized protein</fullName>
    </submittedName>
</protein>
<evidence type="ECO:0000313" key="3">
    <source>
        <dbReference type="Proteomes" id="UP000233551"/>
    </source>
</evidence>
<name>A0A2I0J0N5_PUNGR</name>
<comment type="caution">
    <text evidence="2">The sequence shown here is derived from an EMBL/GenBank/DDBJ whole genome shotgun (WGS) entry which is preliminary data.</text>
</comment>
<sequence>MYPIALDSGNLLALDLRIVKWKVATPSHARPLESRYSQAALHRRANCMPRRDKIRVRTSILGKFGPCDCANPNFASSVPACVRADRRGRATSTREQESPLPIYDSEIKGR</sequence>
<gene>
    <name evidence="2" type="ORF">CRG98_029785</name>
</gene>
<organism evidence="2 3">
    <name type="scientific">Punica granatum</name>
    <name type="common">Pomegranate</name>
    <dbReference type="NCBI Taxonomy" id="22663"/>
    <lineage>
        <taxon>Eukaryota</taxon>
        <taxon>Viridiplantae</taxon>
        <taxon>Streptophyta</taxon>
        <taxon>Embryophyta</taxon>
        <taxon>Tracheophyta</taxon>
        <taxon>Spermatophyta</taxon>
        <taxon>Magnoliopsida</taxon>
        <taxon>eudicotyledons</taxon>
        <taxon>Gunneridae</taxon>
        <taxon>Pentapetalae</taxon>
        <taxon>rosids</taxon>
        <taxon>malvids</taxon>
        <taxon>Myrtales</taxon>
        <taxon>Lythraceae</taxon>
        <taxon>Punica</taxon>
    </lineage>
</organism>
<accession>A0A2I0J0N5</accession>
<dbReference type="Proteomes" id="UP000233551">
    <property type="component" value="Unassembled WGS sequence"/>
</dbReference>
<evidence type="ECO:0000256" key="1">
    <source>
        <dbReference type="SAM" id="MobiDB-lite"/>
    </source>
</evidence>